<dbReference type="Gene3D" id="3.50.4.10">
    <property type="entry name" value="Hepatocyte Growth Factor"/>
    <property type="match status" value="1"/>
</dbReference>
<evidence type="ECO:0000256" key="1">
    <source>
        <dbReference type="SAM" id="MobiDB-lite"/>
    </source>
</evidence>
<dbReference type="GO" id="GO:0009653">
    <property type="term" value="P:anatomical structure morphogenesis"/>
    <property type="evidence" value="ECO:0007669"/>
    <property type="project" value="TreeGrafter"/>
</dbReference>
<evidence type="ECO:0000256" key="2">
    <source>
        <dbReference type="SAM" id="SignalP"/>
    </source>
</evidence>
<reference evidence="5" key="1">
    <citation type="submission" date="2014-01" db="EMBL/GenBank/DDBJ databases">
        <title>The Genome Sequence of Anopheles melas CM1001059_A (V2).</title>
        <authorList>
            <consortium name="The Broad Institute Genomics Platform"/>
            <person name="Neafsey D.E."/>
            <person name="Besansky N."/>
            <person name="Howell P."/>
            <person name="Walton C."/>
            <person name="Young S.K."/>
            <person name="Zeng Q."/>
            <person name="Gargeya S."/>
            <person name="Fitzgerald M."/>
            <person name="Haas B."/>
            <person name="Abouelleil A."/>
            <person name="Allen A.W."/>
            <person name="Alvarado L."/>
            <person name="Arachchi H.M."/>
            <person name="Berlin A.M."/>
            <person name="Chapman S.B."/>
            <person name="Gainer-Dewar J."/>
            <person name="Goldberg J."/>
            <person name="Griggs A."/>
            <person name="Gujja S."/>
            <person name="Hansen M."/>
            <person name="Howarth C."/>
            <person name="Imamovic A."/>
            <person name="Ireland A."/>
            <person name="Larimer J."/>
            <person name="McCowan C."/>
            <person name="Murphy C."/>
            <person name="Pearson M."/>
            <person name="Poon T.W."/>
            <person name="Priest M."/>
            <person name="Roberts A."/>
            <person name="Saif S."/>
            <person name="Shea T."/>
            <person name="Sisk P."/>
            <person name="Sykes S."/>
            <person name="Wortman J."/>
            <person name="Nusbaum C."/>
            <person name="Birren B."/>
        </authorList>
    </citation>
    <scope>NUCLEOTIDE SEQUENCE [LARGE SCALE GENOMIC DNA]</scope>
    <source>
        <strain evidence="5">CM1001059</strain>
    </source>
</reference>
<feature type="region of interest" description="Disordered" evidence="1">
    <location>
        <begin position="37"/>
        <end position="56"/>
    </location>
</feature>
<dbReference type="InterPro" id="IPR052774">
    <property type="entry name" value="Celegans_DevNeuronal_Protein"/>
</dbReference>
<feature type="domain" description="Apple" evidence="3">
    <location>
        <begin position="109"/>
        <end position="190"/>
    </location>
</feature>
<evidence type="ECO:0000259" key="3">
    <source>
        <dbReference type="PROSITE" id="PS50948"/>
    </source>
</evidence>
<feature type="chain" id="PRO_5008136767" description="Apple domain-containing protein" evidence="2">
    <location>
        <begin position="26"/>
        <end position="267"/>
    </location>
</feature>
<keyword evidence="2" id="KW-0732">Signal</keyword>
<dbReference type="STRING" id="34690.A0A182TF95"/>
<dbReference type="PROSITE" id="PS50948">
    <property type="entry name" value="PAN"/>
    <property type="match status" value="2"/>
</dbReference>
<sequence>MWPRSLRSLLLTCLLLASSSPSIDAAKRRSRLDLPISKPADAPLEDNLATASGSEPAYERVEAPAAITPAAAATSAGTSAETESSANASGSGSSENSSQMIDEYSDEECDPDFIAFELVTGYVFSAPNKLLDSMPGTLMLTDCLEACQNNDSCASVNYETGLCVLFSSNSDKLPAAAHAHDDPGAYNGARSDLPQAVANGALTKSQFPVFTIYAQKSCLKLRPCERAWCIDRVQGYKLNGHVKRTAQVVSRRDCIEMCLGENEFTCR</sequence>
<dbReference type="Pfam" id="PF00024">
    <property type="entry name" value="PAN_1"/>
    <property type="match status" value="1"/>
</dbReference>
<dbReference type="SUPFAM" id="SSF57414">
    <property type="entry name" value="Hairpin loop containing domain-like"/>
    <property type="match status" value="1"/>
</dbReference>
<evidence type="ECO:0000313" key="4">
    <source>
        <dbReference type="EnsemblMetazoa" id="AMEC001248-PA"/>
    </source>
</evidence>
<dbReference type="VEuPathDB" id="VectorBase:AMEC001248"/>
<proteinExistence type="predicted"/>
<dbReference type="Proteomes" id="UP000075902">
    <property type="component" value="Unassembled WGS sequence"/>
</dbReference>
<dbReference type="PANTHER" id="PTHR47327">
    <property type="entry name" value="FI18240P1-RELATED"/>
    <property type="match status" value="1"/>
</dbReference>
<feature type="signal peptide" evidence="2">
    <location>
        <begin position="1"/>
        <end position="25"/>
    </location>
</feature>
<organism evidence="4 5">
    <name type="scientific">Anopheles melas</name>
    <dbReference type="NCBI Taxonomy" id="34690"/>
    <lineage>
        <taxon>Eukaryota</taxon>
        <taxon>Metazoa</taxon>
        <taxon>Ecdysozoa</taxon>
        <taxon>Arthropoda</taxon>
        <taxon>Hexapoda</taxon>
        <taxon>Insecta</taxon>
        <taxon>Pterygota</taxon>
        <taxon>Neoptera</taxon>
        <taxon>Endopterygota</taxon>
        <taxon>Diptera</taxon>
        <taxon>Nematocera</taxon>
        <taxon>Culicoidea</taxon>
        <taxon>Culicidae</taxon>
        <taxon>Anophelinae</taxon>
        <taxon>Anopheles</taxon>
    </lineage>
</organism>
<accession>A0A182TF95</accession>
<evidence type="ECO:0000313" key="5">
    <source>
        <dbReference type="Proteomes" id="UP000075902"/>
    </source>
</evidence>
<feature type="region of interest" description="Disordered" evidence="1">
    <location>
        <begin position="69"/>
        <end position="104"/>
    </location>
</feature>
<dbReference type="PANTHER" id="PTHR47327:SF2">
    <property type="entry name" value="FI18240P1-RELATED"/>
    <property type="match status" value="1"/>
</dbReference>
<feature type="compositionally biased region" description="Low complexity" evidence="1">
    <location>
        <begin position="69"/>
        <end position="98"/>
    </location>
</feature>
<dbReference type="InterPro" id="IPR003609">
    <property type="entry name" value="Pan_app"/>
</dbReference>
<dbReference type="EnsemblMetazoa" id="AMEC001248-RA">
    <property type="protein sequence ID" value="AMEC001248-PA"/>
    <property type="gene ID" value="AMEC001248"/>
</dbReference>
<protein>
    <recommendedName>
        <fullName evidence="3">Apple domain-containing protein</fullName>
    </recommendedName>
</protein>
<name>A0A182TF95_9DIPT</name>
<keyword evidence="5" id="KW-1185">Reference proteome</keyword>
<feature type="domain" description="Apple" evidence="3">
    <location>
        <begin position="224"/>
        <end position="267"/>
    </location>
</feature>
<dbReference type="AlphaFoldDB" id="A0A182TF95"/>
<reference evidence="4" key="2">
    <citation type="submission" date="2020-05" db="UniProtKB">
        <authorList>
            <consortium name="EnsemblMetazoa"/>
        </authorList>
    </citation>
    <scope>IDENTIFICATION</scope>
    <source>
        <strain evidence="4">CM1001059</strain>
    </source>
</reference>